<dbReference type="InterPro" id="IPR013083">
    <property type="entry name" value="Znf_RING/FYVE/PHD"/>
</dbReference>
<evidence type="ECO:0000313" key="5">
    <source>
        <dbReference type="EMBL" id="CAF3855801.1"/>
    </source>
</evidence>
<name>A0A814J999_9BILA</name>
<dbReference type="Proteomes" id="UP000681722">
    <property type="component" value="Unassembled WGS sequence"/>
</dbReference>
<dbReference type="GO" id="GO:0004842">
    <property type="term" value="F:ubiquitin-protein transferase activity"/>
    <property type="evidence" value="ECO:0007669"/>
    <property type="project" value="InterPro"/>
</dbReference>
<evidence type="ECO:0000313" key="4">
    <source>
        <dbReference type="EMBL" id="CAF3805559.1"/>
    </source>
</evidence>
<dbReference type="SMART" id="SM00504">
    <property type="entry name" value="Ubox"/>
    <property type="match status" value="1"/>
</dbReference>
<dbReference type="SUPFAM" id="SSF57850">
    <property type="entry name" value="RING/U-box"/>
    <property type="match status" value="1"/>
</dbReference>
<dbReference type="GO" id="GO:0016567">
    <property type="term" value="P:protein ubiquitination"/>
    <property type="evidence" value="ECO:0007669"/>
    <property type="project" value="InterPro"/>
</dbReference>
<dbReference type="CDD" id="cd16655">
    <property type="entry name" value="RING-Ubox_WDSUB1-like"/>
    <property type="match status" value="1"/>
</dbReference>
<protein>
    <recommendedName>
        <fullName evidence="1">U-box domain-containing protein</fullName>
    </recommendedName>
</protein>
<dbReference type="Proteomes" id="UP000682733">
    <property type="component" value="Unassembled WGS sequence"/>
</dbReference>
<proteinExistence type="predicted"/>
<comment type="caution">
    <text evidence="2">The sequence shown here is derived from an EMBL/GenBank/DDBJ whole genome shotgun (WGS) entry which is preliminary data.</text>
</comment>
<dbReference type="InterPro" id="IPR052085">
    <property type="entry name" value="WD-SAM-U-box"/>
</dbReference>
<dbReference type="Pfam" id="PF04564">
    <property type="entry name" value="U-box"/>
    <property type="match status" value="1"/>
</dbReference>
<dbReference type="AlphaFoldDB" id="A0A814J999"/>
<sequence>MTSITPLQNSIIDVTLLTDPITLDLYKDPVIAEDGHTYEREAILQWIREKGNSPFTRQPLDINKLHPNIEIKRQVAEYIKLEYGGVRSDIVNRIKEEESIYMDSA</sequence>
<dbReference type="OrthoDB" id="10064100at2759"/>
<evidence type="ECO:0000259" key="1">
    <source>
        <dbReference type="PROSITE" id="PS51698"/>
    </source>
</evidence>
<dbReference type="EMBL" id="CAJOBC010003902">
    <property type="protein sequence ID" value="CAF3805559.1"/>
    <property type="molecule type" value="Genomic_DNA"/>
</dbReference>
<dbReference type="PROSITE" id="PS51698">
    <property type="entry name" value="U_BOX"/>
    <property type="match status" value="1"/>
</dbReference>
<dbReference type="PANTHER" id="PTHR46573">
    <property type="entry name" value="WD REPEAT, SAM AND U-BOX DOMAIN-CONTAINING PROTEIN 1"/>
    <property type="match status" value="1"/>
</dbReference>
<gene>
    <name evidence="2" type="ORF">GPM918_LOCUS15479</name>
    <name evidence="3" type="ORF">OVA965_LOCUS18973</name>
    <name evidence="4" type="ORF">SRO942_LOCUS15474</name>
    <name evidence="5" type="ORF">TMI583_LOCUS18985</name>
</gene>
<evidence type="ECO:0000313" key="6">
    <source>
        <dbReference type="Proteomes" id="UP000663829"/>
    </source>
</evidence>
<dbReference type="Proteomes" id="UP000677228">
    <property type="component" value="Unassembled WGS sequence"/>
</dbReference>
<organism evidence="2 6">
    <name type="scientific">Didymodactylos carnosus</name>
    <dbReference type="NCBI Taxonomy" id="1234261"/>
    <lineage>
        <taxon>Eukaryota</taxon>
        <taxon>Metazoa</taxon>
        <taxon>Spiralia</taxon>
        <taxon>Gnathifera</taxon>
        <taxon>Rotifera</taxon>
        <taxon>Eurotatoria</taxon>
        <taxon>Bdelloidea</taxon>
        <taxon>Philodinida</taxon>
        <taxon>Philodinidae</taxon>
        <taxon>Didymodactylos</taxon>
    </lineage>
</organism>
<dbReference type="Proteomes" id="UP000663829">
    <property type="component" value="Unassembled WGS sequence"/>
</dbReference>
<accession>A0A814J999</accession>
<evidence type="ECO:0000313" key="2">
    <source>
        <dbReference type="EMBL" id="CAF1034999.1"/>
    </source>
</evidence>
<evidence type="ECO:0000313" key="3">
    <source>
        <dbReference type="EMBL" id="CAF1094347.1"/>
    </source>
</evidence>
<dbReference type="EMBL" id="CAJNOK010009616">
    <property type="protein sequence ID" value="CAF1094347.1"/>
    <property type="molecule type" value="Genomic_DNA"/>
</dbReference>
<dbReference type="EMBL" id="CAJOBA010009633">
    <property type="protein sequence ID" value="CAF3855801.1"/>
    <property type="molecule type" value="Genomic_DNA"/>
</dbReference>
<keyword evidence="6" id="KW-1185">Reference proteome</keyword>
<dbReference type="InterPro" id="IPR003613">
    <property type="entry name" value="Ubox_domain"/>
</dbReference>
<feature type="domain" description="U-box" evidence="1">
    <location>
        <begin position="12"/>
        <end position="85"/>
    </location>
</feature>
<reference evidence="2" key="1">
    <citation type="submission" date="2021-02" db="EMBL/GenBank/DDBJ databases">
        <authorList>
            <person name="Nowell W R."/>
        </authorList>
    </citation>
    <scope>NUCLEOTIDE SEQUENCE</scope>
</reference>
<dbReference type="Gene3D" id="3.30.40.10">
    <property type="entry name" value="Zinc/RING finger domain, C3HC4 (zinc finger)"/>
    <property type="match status" value="1"/>
</dbReference>
<dbReference type="EMBL" id="CAJNOQ010003903">
    <property type="protein sequence ID" value="CAF1034999.1"/>
    <property type="molecule type" value="Genomic_DNA"/>
</dbReference>
<dbReference type="PANTHER" id="PTHR46573:SF1">
    <property type="entry name" value="WD REPEAT, SAM AND U-BOX DOMAIN-CONTAINING PROTEIN 1"/>
    <property type="match status" value="1"/>
</dbReference>